<keyword evidence="1 2" id="KW-0732">Signal</keyword>
<dbReference type="Proteomes" id="UP000195729">
    <property type="component" value="Chromosome"/>
</dbReference>
<dbReference type="InterPro" id="IPR036275">
    <property type="entry name" value="YdgH-like_sf"/>
</dbReference>
<accession>A0A1Y0LDI5</accession>
<evidence type="ECO:0000313" key="6">
    <source>
        <dbReference type="Proteomes" id="UP000195729"/>
    </source>
</evidence>
<dbReference type="EMBL" id="CP015581">
    <property type="protein sequence ID" value="ARU99760.1"/>
    <property type="molecule type" value="Genomic_DNA"/>
</dbReference>
<dbReference type="InterPro" id="IPR025543">
    <property type="entry name" value="Dodecin-like"/>
</dbReference>
<keyword evidence="6" id="KW-1185">Reference proteome</keyword>
<reference evidence="6 7" key="1">
    <citation type="submission" date="2016-05" db="EMBL/GenBank/DDBJ databases">
        <title>Complete genome sequence of two 2,5-diketo-D-glunonic acid producing strain Tatumella citrea.</title>
        <authorList>
            <person name="Duan C."/>
            <person name="Yang J."/>
            <person name="Yang S."/>
        </authorList>
    </citation>
    <scope>NUCLEOTIDE SEQUENCE [LARGE SCALE GENOMIC DNA]</scope>
    <source>
        <strain evidence="5 6">ATCC 39140</strain>
        <strain evidence="4 7">DSM 13699</strain>
    </source>
</reference>
<name>A0A1Y0LDI5_TATCI</name>
<evidence type="ECO:0000256" key="2">
    <source>
        <dbReference type="SAM" id="SignalP"/>
    </source>
</evidence>
<evidence type="ECO:0000256" key="1">
    <source>
        <dbReference type="ARBA" id="ARBA00022729"/>
    </source>
</evidence>
<evidence type="ECO:0000259" key="3">
    <source>
        <dbReference type="Pfam" id="PF07338"/>
    </source>
</evidence>
<feature type="domain" description="YdgH/BhsA/McbA-like" evidence="3">
    <location>
        <begin position="34"/>
        <end position="84"/>
    </location>
</feature>
<proteinExistence type="predicted"/>
<protein>
    <recommendedName>
        <fullName evidence="3">YdgH/BhsA/McbA-like domain-containing protein</fullName>
    </recommendedName>
</protein>
<evidence type="ECO:0000313" key="4">
    <source>
        <dbReference type="EMBL" id="ARU95720.1"/>
    </source>
</evidence>
<organism evidence="4 7">
    <name type="scientific">Tatumella citrea</name>
    <name type="common">Pantoea citrea</name>
    <dbReference type="NCBI Taxonomy" id="53336"/>
    <lineage>
        <taxon>Bacteria</taxon>
        <taxon>Pseudomonadati</taxon>
        <taxon>Pseudomonadota</taxon>
        <taxon>Gammaproteobacteria</taxon>
        <taxon>Enterobacterales</taxon>
        <taxon>Erwiniaceae</taxon>
        <taxon>Tatumella</taxon>
    </lineage>
</organism>
<dbReference type="AlphaFoldDB" id="A0A1Y0LDI5"/>
<dbReference type="EMBL" id="CP015579">
    <property type="protein sequence ID" value="ARU95720.1"/>
    <property type="molecule type" value="Genomic_DNA"/>
</dbReference>
<feature type="chain" id="PRO_5013299210" description="YdgH/BhsA/McbA-like domain-containing protein" evidence="2">
    <location>
        <begin position="22"/>
        <end position="90"/>
    </location>
</feature>
<gene>
    <name evidence="4" type="ORF">A7K98_19570</name>
    <name evidence="5" type="ORF">A7K99_19555</name>
</gene>
<dbReference type="SUPFAM" id="SSF159871">
    <property type="entry name" value="YdgH-like"/>
    <property type="match status" value="1"/>
</dbReference>
<sequence>MKGIFIAAILCLSTQPLLSHAATEINSSYQGSLVRLGSISVSGGTIDELTQKLSASADKYDADYFRITSMNTSSRGYATATLYNTAVRDL</sequence>
<dbReference type="Proteomes" id="UP000195814">
    <property type="component" value="Chromosome"/>
</dbReference>
<dbReference type="RefSeq" id="WP_087490072.1">
    <property type="nucleotide sequence ID" value="NZ_CP015579.1"/>
</dbReference>
<feature type="signal peptide" evidence="2">
    <location>
        <begin position="1"/>
        <end position="21"/>
    </location>
</feature>
<dbReference type="Gene3D" id="3.30.1660.10">
    <property type="entry name" value="Flavin-binding protein dodecin"/>
    <property type="match status" value="1"/>
</dbReference>
<evidence type="ECO:0000313" key="7">
    <source>
        <dbReference type="Proteomes" id="UP000195814"/>
    </source>
</evidence>
<dbReference type="InterPro" id="IPR010854">
    <property type="entry name" value="YdgH/BhsA/McbA-like_dom"/>
</dbReference>
<evidence type="ECO:0000313" key="5">
    <source>
        <dbReference type="EMBL" id="ARU99760.1"/>
    </source>
</evidence>
<dbReference type="Pfam" id="PF07338">
    <property type="entry name" value="YdgH_BhsA-like"/>
    <property type="match status" value="1"/>
</dbReference>
<dbReference type="KEGG" id="tci:A7K98_19570"/>